<dbReference type="InterPro" id="IPR017937">
    <property type="entry name" value="Thioredoxin_CS"/>
</dbReference>
<accession>A0ABS6V3N0</accession>
<dbReference type="EMBL" id="JAHVAH010000001">
    <property type="protein sequence ID" value="MBW0143960.1"/>
    <property type="molecule type" value="Genomic_DNA"/>
</dbReference>
<sequence>MSEADRSAIAKFEADVLQPSMDKLVILQFTADWCGPCKQLSPILEQVAADYADKGVVLRKIDVDTDKFIAAQFRVQSVPAVYALFQGQPVADLGQYRTPAALGQALDQILGQLPIKGEAQDREAELAPLVEQAGATLDAGEAEQALAMFTQLMGMDPGNPAIVGGMARALILAGQQDEAKSLLDGVDEKIANDPAIAQARAMLEIADEGEEAVDASAYIARIEANEDDHEARFELAKALMAKGERDGAADQLLEIIKRDREWNDGAARQKFLSLIEASGLEDPWSGAQRRRLSSVLFT</sequence>
<dbReference type="PROSITE" id="PS51352">
    <property type="entry name" value="THIOREDOXIN_2"/>
    <property type="match status" value="1"/>
</dbReference>
<gene>
    <name evidence="2" type="ORF">KTQ36_01455</name>
</gene>
<reference evidence="2 3" key="1">
    <citation type="submission" date="2021-07" db="EMBL/GenBank/DDBJ databases">
        <title>The draft genome sequence of Sphingomicrobium sp. B8.</title>
        <authorList>
            <person name="Mu L."/>
        </authorList>
    </citation>
    <scope>NUCLEOTIDE SEQUENCE [LARGE SCALE GENOMIC DNA]</scope>
    <source>
        <strain evidence="2 3">B8</strain>
    </source>
</reference>
<keyword evidence="3" id="KW-1185">Reference proteome</keyword>
<feature type="domain" description="Thioredoxin" evidence="1">
    <location>
        <begin position="1"/>
        <end position="111"/>
    </location>
</feature>
<dbReference type="InterPro" id="IPR013766">
    <property type="entry name" value="Thioredoxin_domain"/>
</dbReference>
<organism evidence="2 3">
    <name type="scientific">Sphingomicrobium clamense</name>
    <dbReference type="NCBI Taxonomy" id="2851013"/>
    <lineage>
        <taxon>Bacteria</taxon>
        <taxon>Pseudomonadati</taxon>
        <taxon>Pseudomonadota</taxon>
        <taxon>Alphaproteobacteria</taxon>
        <taxon>Sphingomonadales</taxon>
        <taxon>Sphingomonadaceae</taxon>
        <taxon>Sphingomicrobium</taxon>
    </lineage>
</organism>
<protein>
    <submittedName>
        <fullName evidence="2">Tetratricopeptide repeat protein</fullName>
    </submittedName>
</protein>
<proteinExistence type="predicted"/>
<dbReference type="PROSITE" id="PS00194">
    <property type="entry name" value="THIOREDOXIN_1"/>
    <property type="match status" value="1"/>
</dbReference>
<evidence type="ECO:0000259" key="1">
    <source>
        <dbReference type="PROSITE" id="PS51352"/>
    </source>
</evidence>
<dbReference type="Proteomes" id="UP000698028">
    <property type="component" value="Unassembled WGS sequence"/>
</dbReference>
<dbReference type="PANTHER" id="PTHR43601">
    <property type="entry name" value="THIOREDOXIN, MITOCHONDRIAL"/>
    <property type="match status" value="1"/>
</dbReference>
<evidence type="ECO:0000313" key="3">
    <source>
        <dbReference type="Proteomes" id="UP000698028"/>
    </source>
</evidence>
<dbReference type="PANTHER" id="PTHR43601:SF3">
    <property type="entry name" value="THIOREDOXIN, MITOCHONDRIAL"/>
    <property type="match status" value="1"/>
</dbReference>
<dbReference type="Pfam" id="PF00085">
    <property type="entry name" value="Thioredoxin"/>
    <property type="match status" value="1"/>
</dbReference>
<name>A0ABS6V3N0_9SPHN</name>
<dbReference type="Pfam" id="PF14561">
    <property type="entry name" value="TPR_20"/>
    <property type="match status" value="1"/>
</dbReference>
<evidence type="ECO:0000313" key="2">
    <source>
        <dbReference type="EMBL" id="MBW0143960.1"/>
    </source>
</evidence>
<dbReference type="Pfam" id="PF14559">
    <property type="entry name" value="TPR_19"/>
    <property type="match status" value="1"/>
</dbReference>
<comment type="caution">
    <text evidence="2">The sequence shown here is derived from an EMBL/GenBank/DDBJ whole genome shotgun (WGS) entry which is preliminary data.</text>
</comment>